<dbReference type="OrthoDB" id="1719357at2759"/>
<dbReference type="Proteomes" id="UP000054270">
    <property type="component" value="Unassembled WGS sequence"/>
</dbReference>
<feature type="compositionally biased region" description="Basic residues" evidence="1">
    <location>
        <begin position="609"/>
        <end position="619"/>
    </location>
</feature>
<dbReference type="EMBL" id="KN817536">
    <property type="protein sequence ID" value="KJA24578.1"/>
    <property type="molecule type" value="Genomic_DNA"/>
</dbReference>
<protein>
    <submittedName>
        <fullName evidence="2">Uncharacterized protein</fullName>
    </submittedName>
</protein>
<dbReference type="AlphaFoldDB" id="A0A0D2ML85"/>
<evidence type="ECO:0000313" key="2">
    <source>
        <dbReference type="EMBL" id="KJA24578.1"/>
    </source>
</evidence>
<name>A0A0D2ML85_HYPSF</name>
<dbReference type="OMA" id="YHEDWIR"/>
<dbReference type="STRING" id="945553.A0A0D2ML85"/>
<organism evidence="2 3">
    <name type="scientific">Hypholoma sublateritium (strain FD-334 SS-4)</name>
    <dbReference type="NCBI Taxonomy" id="945553"/>
    <lineage>
        <taxon>Eukaryota</taxon>
        <taxon>Fungi</taxon>
        <taxon>Dikarya</taxon>
        <taxon>Basidiomycota</taxon>
        <taxon>Agaricomycotina</taxon>
        <taxon>Agaricomycetes</taxon>
        <taxon>Agaricomycetidae</taxon>
        <taxon>Agaricales</taxon>
        <taxon>Agaricineae</taxon>
        <taxon>Strophariaceae</taxon>
        <taxon>Hypholoma</taxon>
    </lineage>
</organism>
<evidence type="ECO:0000313" key="3">
    <source>
        <dbReference type="Proteomes" id="UP000054270"/>
    </source>
</evidence>
<feature type="compositionally biased region" description="Low complexity" evidence="1">
    <location>
        <begin position="391"/>
        <end position="406"/>
    </location>
</feature>
<reference evidence="3" key="1">
    <citation type="submission" date="2014-04" db="EMBL/GenBank/DDBJ databases">
        <title>Evolutionary Origins and Diversification of the Mycorrhizal Mutualists.</title>
        <authorList>
            <consortium name="DOE Joint Genome Institute"/>
            <consortium name="Mycorrhizal Genomics Consortium"/>
            <person name="Kohler A."/>
            <person name="Kuo A."/>
            <person name="Nagy L.G."/>
            <person name="Floudas D."/>
            <person name="Copeland A."/>
            <person name="Barry K.W."/>
            <person name="Cichocki N."/>
            <person name="Veneault-Fourrey C."/>
            <person name="LaButti K."/>
            <person name="Lindquist E.A."/>
            <person name="Lipzen A."/>
            <person name="Lundell T."/>
            <person name="Morin E."/>
            <person name="Murat C."/>
            <person name="Riley R."/>
            <person name="Ohm R."/>
            <person name="Sun H."/>
            <person name="Tunlid A."/>
            <person name="Henrissat B."/>
            <person name="Grigoriev I.V."/>
            <person name="Hibbett D.S."/>
            <person name="Martin F."/>
        </authorList>
    </citation>
    <scope>NUCLEOTIDE SEQUENCE [LARGE SCALE GENOMIC DNA]</scope>
    <source>
        <strain evidence="3">FD-334 SS-4</strain>
    </source>
</reference>
<feature type="compositionally biased region" description="Basic and acidic residues" evidence="1">
    <location>
        <begin position="596"/>
        <end position="608"/>
    </location>
</feature>
<feature type="compositionally biased region" description="Low complexity" evidence="1">
    <location>
        <begin position="566"/>
        <end position="575"/>
    </location>
</feature>
<proteinExistence type="predicted"/>
<accession>A0A0D2ML85</accession>
<feature type="compositionally biased region" description="Low complexity" evidence="1">
    <location>
        <begin position="205"/>
        <end position="218"/>
    </location>
</feature>
<feature type="compositionally biased region" description="Basic and acidic residues" evidence="1">
    <location>
        <begin position="244"/>
        <end position="254"/>
    </location>
</feature>
<feature type="region of interest" description="Disordered" evidence="1">
    <location>
        <begin position="25"/>
        <end position="49"/>
    </location>
</feature>
<feature type="region of interest" description="Disordered" evidence="1">
    <location>
        <begin position="381"/>
        <end position="420"/>
    </location>
</feature>
<keyword evidence="3" id="KW-1185">Reference proteome</keyword>
<gene>
    <name evidence="2" type="ORF">HYPSUDRAFT_200456</name>
</gene>
<evidence type="ECO:0000256" key="1">
    <source>
        <dbReference type="SAM" id="MobiDB-lite"/>
    </source>
</evidence>
<feature type="region of interest" description="Disordered" evidence="1">
    <location>
        <begin position="156"/>
        <end position="276"/>
    </location>
</feature>
<feature type="region of interest" description="Disordered" evidence="1">
    <location>
        <begin position="546"/>
        <end position="619"/>
    </location>
</feature>
<sequence length="702" mass="76644">MQTNRAPSPFRAPSPYRYSADPQYSVLPSLPTGPAKVGPGHITYTTSTGPDGRITYEPYRAVAASYRTPSGVVSGIQWVKADPTSIIPPGAQPYMSGGAGNWKPTLVPPQHEWQRAEDKRRKHEEKAETNHIRELDERDEELYEFRMVHERDVKLSGNRDRRKSFNGPQAAPAVAFPSMSGGTGYPIHPSQLPGYPNNQHAGVHGTSSVPGYPSGVSGHSRNSSASGGVYGDLAQQFSNLDMGRQQDYERDRKISNPKRSRKYSSNDGGHERARTISGNYVDRNAYQPAPVGVYPSASEPYNISQNLSANHHPSASYIIPSPNMRTGEISYGNTGISGYPTSNHSGSAYNSSPAANVINIARSTTPFGNSGAQVYSRGHILEGQPIAKTTSNPRSRAPSRASSPNPLNYGHGDTSLNGKSPRVPAAAIPGEQLPAPEAFSRPINGSNSFPPFEMLKIVDMEDLYDTKLPKMPGVLSSHDIYQEDWKRCMQDLGRSWTGQLPVAFGMEGQPRRSTLAVDLINLWNNSFFFNRGVELMLYRGRERRTGPQTGYIDTRLPLYDDDESSSLDSSSNSECDYNRASGPYGRLGRNQTAELQEVKRRRYEEKEDRRRRKARRKAKARDKTYVVYIGSSTRGPPPPSGYAAGAQIVPGDYGPGVASTSAAGYNPSMAGYIPPAVYTPSSGYGHPIGVPKTSSHGYGGNY</sequence>